<sequence>MLSMLFILGGFIPLIYADFSATVLTMDDGVITGRFSDSVLLSLPPCDQYAGKSVDLEYLNVNTNQTTTLNSIFTVANCSSGINTVGSTAISRNIGYQLKNLSNGTQYRIHYQIGSNKSAPTMATTRSVPDFGNDLSLPARSGAMVVITVILSLAMFFLLICLILSTVMSSA</sequence>
<feature type="chain" id="PRO_5017241406" evidence="2">
    <location>
        <begin position="18"/>
        <end position="171"/>
    </location>
</feature>
<keyword evidence="1" id="KW-1133">Transmembrane helix</keyword>
<keyword evidence="4" id="KW-1185">Reference proteome</keyword>
<feature type="transmembrane region" description="Helical" evidence="1">
    <location>
        <begin position="143"/>
        <end position="167"/>
    </location>
</feature>
<dbReference type="Pfam" id="PF07353">
    <property type="entry name" value="Uroplakin_II"/>
    <property type="match status" value="1"/>
</dbReference>
<reference evidence="4" key="1">
    <citation type="submission" date="2013-03" db="EMBL/GenBank/DDBJ databases">
        <authorList>
            <person name="Jeffery W."/>
            <person name="Warren W."/>
            <person name="Wilson R.K."/>
        </authorList>
    </citation>
    <scope>NUCLEOTIDE SEQUENCE</scope>
    <source>
        <strain evidence="4">female</strain>
    </source>
</reference>
<dbReference type="Proteomes" id="UP000018467">
    <property type="component" value="Unassembled WGS sequence"/>
</dbReference>
<dbReference type="PANTHER" id="PTHR17573">
    <property type="entry name" value="UROPLAKIN II"/>
    <property type="match status" value="1"/>
</dbReference>
<protein>
    <submittedName>
        <fullName evidence="3">Uroplakin 2</fullName>
    </submittedName>
</protein>
<keyword evidence="1" id="KW-0812">Transmembrane</keyword>
<reference evidence="3" key="4">
    <citation type="submission" date="2025-09" db="UniProtKB">
        <authorList>
            <consortium name="Ensembl"/>
        </authorList>
    </citation>
    <scope>IDENTIFICATION</scope>
</reference>
<dbReference type="PANTHER" id="PTHR17573:SF0">
    <property type="entry name" value="UROPLAKIN-2"/>
    <property type="match status" value="1"/>
</dbReference>
<dbReference type="InterPro" id="IPR009952">
    <property type="entry name" value="Uroplakin-2"/>
</dbReference>
<accession>A0A3B1JTZ7</accession>
<evidence type="ECO:0000313" key="3">
    <source>
        <dbReference type="Ensembl" id="ENSAMXP00000045887.1"/>
    </source>
</evidence>
<proteinExistence type="predicted"/>
<dbReference type="Bgee" id="ENSAMXG00000043400">
    <property type="expression patterns" value="Expressed in zone of skin and 10 other cell types or tissues"/>
</dbReference>
<evidence type="ECO:0000256" key="1">
    <source>
        <dbReference type="SAM" id="Phobius"/>
    </source>
</evidence>
<dbReference type="GeneTree" id="ENSGT00940000178427"/>
<keyword evidence="1" id="KW-0472">Membrane</keyword>
<dbReference type="Ensembl" id="ENSAMXT00000053080.1">
    <property type="protein sequence ID" value="ENSAMXP00000045887.1"/>
    <property type="gene ID" value="ENSAMXG00000043400.1"/>
</dbReference>
<evidence type="ECO:0000313" key="4">
    <source>
        <dbReference type="Proteomes" id="UP000018467"/>
    </source>
</evidence>
<reference evidence="3" key="3">
    <citation type="submission" date="2025-08" db="UniProtKB">
        <authorList>
            <consortium name="Ensembl"/>
        </authorList>
    </citation>
    <scope>IDENTIFICATION</scope>
</reference>
<feature type="signal peptide" evidence="2">
    <location>
        <begin position="1"/>
        <end position="17"/>
    </location>
</feature>
<keyword evidence="2" id="KW-0732">Signal</keyword>
<dbReference type="AlphaFoldDB" id="A0A3B1JTZ7"/>
<name>A0A3B1JTZ7_ASTMX</name>
<dbReference type="STRING" id="7994.ENSAMXP00000045887"/>
<dbReference type="InParanoid" id="A0A3B1JTZ7"/>
<reference evidence="4" key="2">
    <citation type="journal article" date="2014" name="Nat. Commun.">
        <title>The cavefish genome reveals candidate genes for eye loss.</title>
        <authorList>
            <person name="McGaugh S.E."/>
            <person name="Gross J.B."/>
            <person name="Aken B."/>
            <person name="Blin M."/>
            <person name="Borowsky R."/>
            <person name="Chalopin D."/>
            <person name="Hinaux H."/>
            <person name="Jeffery W.R."/>
            <person name="Keene A."/>
            <person name="Ma L."/>
            <person name="Minx P."/>
            <person name="Murphy D."/>
            <person name="O'Quin K.E."/>
            <person name="Retaux S."/>
            <person name="Rohner N."/>
            <person name="Searle S.M."/>
            <person name="Stahl B.A."/>
            <person name="Tabin C."/>
            <person name="Volff J.N."/>
            <person name="Yoshizawa M."/>
            <person name="Warren W.C."/>
        </authorList>
    </citation>
    <scope>NUCLEOTIDE SEQUENCE [LARGE SCALE GENOMIC DNA]</scope>
    <source>
        <strain evidence="4">female</strain>
    </source>
</reference>
<organism evidence="3 4">
    <name type="scientific">Astyanax mexicanus</name>
    <name type="common">Blind cave fish</name>
    <name type="synonym">Astyanax fasciatus mexicanus</name>
    <dbReference type="NCBI Taxonomy" id="7994"/>
    <lineage>
        <taxon>Eukaryota</taxon>
        <taxon>Metazoa</taxon>
        <taxon>Chordata</taxon>
        <taxon>Craniata</taxon>
        <taxon>Vertebrata</taxon>
        <taxon>Euteleostomi</taxon>
        <taxon>Actinopterygii</taxon>
        <taxon>Neopterygii</taxon>
        <taxon>Teleostei</taxon>
        <taxon>Ostariophysi</taxon>
        <taxon>Characiformes</taxon>
        <taxon>Characoidei</taxon>
        <taxon>Acestrorhamphidae</taxon>
        <taxon>Acestrorhamphinae</taxon>
        <taxon>Astyanax</taxon>
    </lineage>
</organism>
<evidence type="ECO:0000256" key="2">
    <source>
        <dbReference type="SAM" id="SignalP"/>
    </source>
</evidence>